<sequence length="279" mass="30454">MQPRTLQRKEVGDVILALETSVLLSGLAGLGSFLSPCILPIIPGFLSYLSSSSIREATNDYIQNVQGNHQENKNQNSNQIVFISKKARLNIFINTVYFVLGFSLVFSVLGVILNSIFATSIGNNFQQYLSYIGGIVIIAFGTNLILSLKISRLNMERKFTKIPKFKTSYITSFVFGIAFAAGWTPCVGPILGSTFTLAATNPGTAYNLLLAYSLGLGIPFLITGAFFSQATGVIKKLTKHLKYFNLIMGSILIVIGLLIFFNQLTLFVNIPFIGPLIGN</sequence>
<accession>A0A654LT18</accession>
<dbReference type="Proteomes" id="UP000058925">
    <property type="component" value="Chromosome"/>
</dbReference>
<feature type="transmembrane region" description="Helical" evidence="1">
    <location>
        <begin position="169"/>
        <end position="191"/>
    </location>
</feature>
<keyword evidence="1" id="KW-0472">Membrane</keyword>
<dbReference type="PANTHER" id="PTHR31272:SF9">
    <property type="entry name" value="BLL1027 PROTEIN"/>
    <property type="match status" value="1"/>
</dbReference>
<feature type="transmembrane region" description="Helical" evidence="1">
    <location>
        <begin position="243"/>
        <end position="261"/>
    </location>
</feature>
<name>A0A654LT18_9ARCH</name>
<evidence type="ECO:0000313" key="4">
    <source>
        <dbReference type="Proteomes" id="UP000058925"/>
    </source>
</evidence>
<organism evidence="3 4">
    <name type="scientific">Candidatus Nitrosocosmicus oleophilus</name>
    <dbReference type="NCBI Taxonomy" id="1353260"/>
    <lineage>
        <taxon>Archaea</taxon>
        <taxon>Nitrososphaerota</taxon>
        <taxon>Nitrososphaeria</taxon>
        <taxon>Nitrososphaerales</taxon>
        <taxon>Nitrososphaeraceae</taxon>
        <taxon>Candidatus Nitrosocosmicus</taxon>
    </lineage>
</organism>
<proteinExistence type="predicted"/>
<evidence type="ECO:0000259" key="2">
    <source>
        <dbReference type="Pfam" id="PF13386"/>
    </source>
</evidence>
<feature type="transmembrane region" description="Helical" evidence="1">
    <location>
        <begin position="128"/>
        <end position="148"/>
    </location>
</feature>
<feature type="transmembrane region" description="Helical" evidence="1">
    <location>
        <begin position="211"/>
        <end position="231"/>
    </location>
</feature>
<dbReference type="PANTHER" id="PTHR31272">
    <property type="entry name" value="CYTOCHROME C-TYPE BIOGENESIS PROTEIN HI_1454-RELATED"/>
    <property type="match status" value="1"/>
</dbReference>
<keyword evidence="1" id="KW-1133">Transmembrane helix</keyword>
<gene>
    <name evidence="3" type="ORF">NMY3_00161</name>
</gene>
<dbReference type="InterPro" id="IPR051790">
    <property type="entry name" value="Cytochrome_c-biogenesis_DsbD"/>
</dbReference>
<dbReference type="InterPro" id="IPR039447">
    <property type="entry name" value="UreH-like_TM_dom"/>
</dbReference>
<keyword evidence="4" id="KW-1185">Reference proteome</keyword>
<feature type="domain" description="Urease accessory protein UreH-like transmembrane" evidence="2">
    <location>
        <begin position="92"/>
        <end position="257"/>
    </location>
</feature>
<dbReference type="Pfam" id="PF13386">
    <property type="entry name" value="DsbD_2"/>
    <property type="match status" value="1"/>
</dbReference>
<keyword evidence="1 3" id="KW-0812">Transmembrane</keyword>
<reference evidence="4" key="1">
    <citation type="submission" date="2015-10" db="EMBL/GenBank/DDBJ databases">
        <title>Niche specialization of a soil ammonia-oxidizing archaeon, Candidatus Nitrosocosmicus oleophilus.</title>
        <authorList>
            <person name="Jung M.-Y."/>
            <person name="Rhee S.-K."/>
        </authorList>
    </citation>
    <scope>NUCLEOTIDE SEQUENCE [LARGE SCALE GENOMIC DNA]</scope>
    <source>
        <strain evidence="4">MY3</strain>
    </source>
</reference>
<evidence type="ECO:0000256" key="1">
    <source>
        <dbReference type="SAM" id="Phobius"/>
    </source>
</evidence>
<protein>
    <submittedName>
        <fullName evidence="3">Cytochrome C biogenesis protein transmembrane region</fullName>
    </submittedName>
</protein>
<feature type="transmembrane region" description="Helical" evidence="1">
    <location>
        <begin position="91"/>
        <end position="116"/>
    </location>
</feature>
<dbReference type="AlphaFoldDB" id="A0A654LT18"/>
<dbReference type="KEGG" id="taa:NMY3_00161"/>
<evidence type="ECO:0000313" key="3">
    <source>
        <dbReference type="EMBL" id="ALI34375.1"/>
    </source>
</evidence>
<dbReference type="EMBL" id="CP012850">
    <property type="protein sequence ID" value="ALI34375.1"/>
    <property type="molecule type" value="Genomic_DNA"/>
</dbReference>